<evidence type="ECO:0000313" key="9">
    <source>
        <dbReference type="EMBL" id="QFG68845.1"/>
    </source>
</evidence>
<dbReference type="Pfam" id="PF03009">
    <property type="entry name" value="GDPD"/>
    <property type="match status" value="1"/>
</dbReference>
<dbReference type="PROSITE" id="PS51704">
    <property type="entry name" value="GP_PDE"/>
    <property type="match status" value="1"/>
</dbReference>
<comment type="catalytic activity">
    <reaction evidence="6">
        <text>a sn-glycero-3-phosphodiester + H2O = an alcohol + sn-glycerol 3-phosphate + H(+)</text>
        <dbReference type="Rhea" id="RHEA:12969"/>
        <dbReference type="ChEBI" id="CHEBI:15377"/>
        <dbReference type="ChEBI" id="CHEBI:15378"/>
        <dbReference type="ChEBI" id="CHEBI:30879"/>
        <dbReference type="ChEBI" id="CHEBI:57597"/>
        <dbReference type="ChEBI" id="CHEBI:83408"/>
        <dbReference type="EC" id="3.1.4.46"/>
    </reaction>
</comment>
<organism evidence="9 10">
    <name type="scientific">Ornithinimicrobium pratense</name>
    <dbReference type="NCBI Taxonomy" id="2593973"/>
    <lineage>
        <taxon>Bacteria</taxon>
        <taxon>Bacillati</taxon>
        <taxon>Actinomycetota</taxon>
        <taxon>Actinomycetes</taxon>
        <taxon>Micrococcales</taxon>
        <taxon>Ornithinimicrobiaceae</taxon>
        <taxon>Ornithinimicrobium</taxon>
    </lineage>
</organism>
<name>A0A5J6V4Z2_9MICO</name>
<dbReference type="GO" id="GO:0006071">
    <property type="term" value="P:glycerol metabolic process"/>
    <property type="evidence" value="ECO:0007669"/>
    <property type="project" value="UniProtKB-KW"/>
</dbReference>
<keyword evidence="10" id="KW-1185">Reference proteome</keyword>
<dbReference type="InterPro" id="IPR017946">
    <property type="entry name" value="PLC-like_Pdiesterase_TIM-brl"/>
</dbReference>
<dbReference type="GO" id="GO:0042597">
    <property type="term" value="C:periplasmic space"/>
    <property type="evidence" value="ECO:0007669"/>
    <property type="project" value="TreeGrafter"/>
</dbReference>
<reference evidence="9 10" key="1">
    <citation type="submission" date="2019-09" db="EMBL/GenBank/DDBJ databases">
        <title>Serinicoccus pratensis sp. nov., isolated from meadow soil.</title>
        <authorList>
            <person name="Zhang W."/>
        </authorList>
    </citation>
    <scope>NUCLEOTIDE SEQUENCE [LARGE SCALE GENOMIC DNA]</scope>
    <source>
        <strain evidence="9 10">W204</strain>
    </source>
</reference>
<dbReference type="OrthoDB" id="9758957at2"/>
<proteinExistence type="inferred from homology"/>
<dbReference type="EMBL" id="CP044427">
    <property type="protein sequence ID" value="QFG68845.1"/>
    <property type="molecule type" value="Genomic_DNA"/>
</dbReference>
<dbReference type="GO" id="GO:0008889">
    <property type="term" value="F:glycerophosphodiester phosphodiesterase activity"/>
    <property type="evidence" value="ECO:0007669"/>
    <property type="project" value="UniProtKB-EC"/>
</dbReference>
<evidence type="ECO:0000256" key="2">
    <source>
        <dbReference type="ARBA" id="ARBA00012247"/>
    </source>
</evidence>
<keyword evidence="5" id="KW-0378">Hydrolase</keyword>
<gene>
    <name evidence="9" type="ORF">FY030_09135</name>
</gene>
<accession>A0A5J6V4Z2</accession>
<dbReference type="Gene3D" id="3.20.20.190">
    <property type="entry name" value="Phosphatidylinositol (PI) phosphodiesterase"/>
    <property type="match status" value="1"/>
</dbReference>
<evidence type="ECO:0000256" key="6">
    <source>
        <dbReference type="ARBA" id="ARBA00047512"/>
    </source>
</evidence>
<dbReference type="SUPFAM" id="SSF51695">
    <property type="entry name" value="PLC-like phosphodiesterases"/>
    <property type="match status" value="1"/>
</dbReference>
<dbReference type="KEGG" id="serw:FY030_09135"/>
<sequence>MCAANPAVVSSTLRRTPTEESPGGLQPGVGGPVLVAHRGACGYRPEHTLPAYELAARMGADYLSVDVTVTRDGHLVARHECELSATTDIASRPERLGLRTIHKVDGYLVRGWFVEHLTLEQVRELRVVERYPHLRHGSVAYNGLLEVPTLREVLDLRRRLAEQLDRPIGVLLQLRSPGHLVEQGLDPVVRLVDLLRADGLDRPEAPVVLVSDDLSTLERVRQLGSRVPLHLRVLVGEHGAALRDLAATARVVSGLQPDKQLVRPRRLDGSLGQPTALVQDAHAAGLVVMPWVFRAENAFLPEELRRGDGDSRLGRAADEIRAFLDAGVDGFCTDHTDRGVLARRASEPA</sequence>
<dbReference type="Proteomes" id="UP000326546">
    <property type="component" value="Chromosome"/>
</dbReference>
<evidence type="ECO:0000259" key="8">
    <source>
        <dbReference type="PROSITE" id="PS51704"/>
    </source>
</evidence>
<dbReference type="PANTHER" id="PTHR43620:SF7">
    <property type="entry name" value="GLYCEROPHOSPHODIESTER PHOSPHODIESTERASE GDPD5-RELATED"/>
    <property type="match status" value="1"/>
</dbReference>
<comment type="similarity">
    <text evidence="1">Belongs to the glycerophosphoryl diester phosphodiesterase family.</text>
</comment>
<dbReference type="PANTHER" id="PTHR43620">
    <property type="entry name" value="GLYCEROPHOSPHORYL DIESTER PHOSPHODIESTERASE"/>
    <property type="match status" value="1"/>
</dbReference>
<feature type="region of interest" description="Disordered" evidence="7">
    <location>
        <begin position="1"/>
        <end position="30"/>
    </location>
</feature>
<keyword evidence="4" id="KW-0319">Glycerol metabolism</keyword>
<evidence type="ECO:0000256" key="7">
    <source>
        <dbReference type="SAM" id="MobiDB-lite"/>
    </source>
</evidence>
<protein>
    <recommendedName>
        <fullName evidence="2">glycerophosphodiester phosphodiesterase</fullName>
        <ecNumber evidence="2">3.1.4.46</ecNumber>
    </recommendedName>
</protein>
<evidence type="ECO:0000256" key="5">
    <source>
        <dbReference type="ARBA" id="ARBA00022801"/>
    </source>
</evidence>
<dbReference type="InterPro" id="IPR030395">
    <property type="entry name" value="GP_PDE_dom"/>
</dbReference>
<feature type="domain" description="GP-PDE" evidence="8">
    <location>
        <begin position="32"/>
        <end position="343"/>
    </location>
</feature>
<evidence type="ECO:0000256" key="4">
    <source>
        <dbReference type="ARBA" id="ARBA00022798"/>
    </source>
</evidence>
<evidence type="ECO:0000256" key="3">
    <source>
        <dbReference type="ARBA" id="ARBA00022729"/>
    </source>
</evidence>
<evidence type="ECO:0000256" key="1">
    <source>
        <dbReference type="ARBA" id="ARBA00007277"/>
    </source>
</evidence>
<evidence type="ECO:0000313" key="10">
    <source>
        <dbReference type="Proteomes" id="UP000326546"/>
    </source>
</evidence>
<dbReference type="AlphaFoldDB" id="A0A5J6V4Z2"/>
<keyword evidence="3" id="KW-0732">Signal</keyword>
<dbReference type="GO" id="GO:0006629">
    <property type="term" value="P:lipid metabolic process"/>
    <property type="evidence" value="ECO:0007669"/>
    <property type="project" value="InterPro"/>
</dbReference>
<dbReference type="EC" id="3.1.4.46" evidence="2"/>
<dbReference type="RefSeq" id="WP_158061231.1">
    <property type="nucleotide sequence ID" value="NZ_CP044427.1"/>
</dbReference>